<dbReference type="Gene3D" id="3.30.70.560">
    <property type="entry name" value="7,8-Dihydro-6-hydroxymethylpterin-pyrophosphokinase HPPK"/>
    <property type="match status" value="1"/>
</dbReference>
<dbReference type="EC" id="2.7.6.3" evidence="4"/>
<dbReference type="GO" id="GO:0016491">
    <property type="term" value="F:oxidoreductase activity"/>
    <property type="evidence" value="ECO:0007669"/>
    <property type="project" value="UniProtKB-KW"/>
</dbReference>
<feature type="region of interest" description="Disordered" evidence="11">
    <location>
        <begin position="450"/>
        <end position="498"/>
    </location>
</feature>
<dbReference type="STRING" id="667725.A0A0L0FWB2"/>
<dbReference type="Pfam" id="PF01288">
    <property type="entry name" value="HPPK"/>
    <property type="match status" value="1"/>
</dbReference>
<dbReference type="eggNOG" id="KOG1207">
    <property type="taxonomic scope" value="Eukaryota"/>
</dbReference>
<evidence type="ECO:0000256" key="8">
    <source>
        <dbReference type="ARBA" id="ARBA00022840"/>
    </source>
</evidence>
<dbReference type="PANTHER" id="PTHR43639:SF1">
    <property type="entry name" value="SHORT-CHAIN DEHYDROGENASE_REDUCTASE FAMILY PROTEIN"/>
    <property type="match status" value="1"/>
</dbReference>
<evidence type="ECO:0000256" key="11">
    <source>
        <dbReference type="SAM" id="MobiDB-lite"/>
    </source>
</evidence>
<evidence type="ECO:0000259" key="12">
    <source>
        <dbReference type="SMART" id="SM00905"/>
    </source>
</evidence>
<keyword evidence="5" id="KW-0808">Transferase</keyword>
<dbReference type="Gene3D" id="3.40.50.720">
    <property type="entry name" value="NAD(P)-binding Rossmann-like Domain"/>
    <property type="match status" value="1"/>
</dbReference>
<dbReference type="GO" id="GO:0046654">
    <property type="term" value="P:tetrahydrofolate biosynthetic process"/>
    <property type="evidence" value="ECO:0007669"/>
    <property type="project" value="UniProtKB-UniPathway"/>
</dbReference>
<keyword evidence="10" id="KW-0560">Oxidoreductase</keyword>
<evidence type="ECO:0000256" key="3">
    <source>
        <dbReference type="ARBA" id="ARBA00009640"/>
    </source>
</evidence>
<dbReference type="UniPathway" id="UPA00077">
    <property type="reaction ID" value="UER00155"/>
</dbReference>
<keyword evidence="9" id="KW-0289">Folate biosynthesis</keyword>
<dbReference type="eggNOG" id="KOG2544">
    <property type="taxonomic scope" value="Eukaryota"/>
</dbReference>
<dbReference type="PRINTS" id="PR00081">
    <property type="entry name" value="GDHRDH"/>
</dbReference>
<proteinExistence type="inferred from homology"/>
<gene>
    <name evidence="13" type="ORF">SARC_06563</name>
</gene>
<dbReference type="InterPro" id="IPR000550">
    <property type="entry name" value="Hppk"/>
</dbReference>
<dbReference type="GeneID" id="25907067"/>
<dbReference type="RefSeq" id="XP_014155004.1">
    <property type="nucleotide sequence ID" value="XM_014299529.1"/>
</dbReference>
<dbReference type="GO" id="GO:0003848">
    <property type="term" value="F:2-amino-4-hydroxy-6-hydroxymethyldihydropteridine diphosphokinase activity"/>
    <property type="evidence" value="ECO:0007669"/>
    <property type="project" value="UniProtKB-EC"/>
</dbReference>
<dbReference type="Gene3D" id="3.30.1130.10">
    <property type="match status" value="1"/>
</dbReference>
<dbReference type="NCBIfam" id="TIGR00526">
    <property type="entry name" value="folB_dom"/>
    <property type="match status" value="1"/>
</dbReference>
<evidence type="ECO:0000313" key="13">
    <source>
        <dbReference type="EMBL" id="KNC81102.1"/>
    </source>
</evidence>
<dbReference type="InterPro" id="IPR002347">
    <property type="entry name" value="SDR_fam"/>
</dbReference>
<comment type="pathway">
    <text evidence="1">Cofactor biosynthesis; tetrahydrofolate biosynthesis; 2-amino-4-hydroxy-6-hydroxymethyl-7,8-dihydropteridine diphosphate from 7,8-dihydroneopterin triphosphate: step 4/4.</text>
</comment>
<dbReference type="SUPFAM" id="SSF51735">
    <property type="entry name" value="NAD(P)-binding Rossmann-fold domains"/>
    <property type="match status" value="1"/>
</dbReference>
<organism evidence="13 14">
    <name type="scientific">Sphaeroforma arctica JP610</name>
    <dbReference type="NCBI Taxonomy" id="667725"/>
    <lineage>
        <taxon>Eukaryota</taxon>
        <taxon>Ichthyosporea</taxon>
        <taxon>Ichthyophonida</taxon>
        <taxon>Sphaeroforma</taxon>
    </lineage>
</organism>
<dbReference type="PROSITE" id="PS00061">
    <property type="entry name" value="ADH_SHORT"/>
    <property type="match status" value="1"/>
</dbReference>
<dbReference type="SUPFAM" id="SSF55083">
    <property type="entry name" value="6-hydroxymethyl-7,8-dihydropterin pyrophosphokinase, HPPK"/>
    <property type="match status" value="2"/>
</dbReference>
<dbReference type="AlphaFoldDB" id="A0A0L0FWB2"/>
<evidence type="ECO:0000256" key="10">
    <source>
        <dbReference type="ARBA" id="ARBA00023002"/>
    </source>
</evidence>
<feature type="compositionally biased region" description="Basic and acidic residues" evidence="11">
    <location>
        <begin position="459"/>
        <end position="472"/>
    </location>
</feature>
<dbReference type="Pfam" id="PF02152">
    <property type="entry name" value="FolB"/>
    <property type="match status" value="1"/>
</dbReference>
<dbReference type="PRINTS" id="PR00080">
    <property type="entry name" value="SDRFAMILY"/>
</dbReference>
<keyword evidence="7" id="KW-0418">Kinase</keyword>
<feature type="region of interest" description="Disordered" evidence="11">
    <location>
        <begin position="376"/>
        <end position="417"/>
    </location>
</feature>
<dbReference type="EMBL" id="KQ242069">
    <property type="protein sequence ID" value="KNC81102.1"/>
    <property type="molecule type" value="Genomic_DNA"/>
</dbReference>
<dbReference type="Pfam" id="PF00106">
    <property type="entry name" value="adh_short"/>
    <property type="match status" value="1"/>
</dbReference>
<comment type="similarity">
    <text evidence="2">Belongs to the short-chain dehydrogenases/reductases (SDR) family.</text>
</comment>
<sequence length="828" mass="89029">MSGVDFDTVEVKGLRCRTQVGFSVHEIGKLQALEVSVQVSIGSIACVSDSPDDCFNVRTLAKDILAHVEGNSFKLIETVAENVGFMAIVLLNAAHVRVEVRKPHAIRFAEYSSVVINRSTGTYPRNRKPFTYYIAAGSNIDPRANVRKALQSLCTYPHMVVKGVSSVYQTTPVHNAPTRGTGGTDNRCDTDADTHPEATSDVVKDDDFLNFAVKIESVLYPAAIKAHLLNTERRLGRVRDAKNKNAPRPIDLDIALWNGTDYPVTYRLGNKGWSLPAKGDTEFAHVMIPLAELAPEFVHCDAGVHASKGGLKKESTTSSSKGVTLSEIAEQLAGTGCLETGFPKIDCGLSEVLGGDDQGPNRPCIFKRVPDVISKEDGTELSPSAGEVKGEENDRAVHQSETSDHMTENVESIGDPEGKLKGLSLAVQSSPNTHINAHANSLALASTQLHEYEQEEDSDGAHAHTQREHDNTAAHSPRVRPLATPGTQAEAAVSTQHVTTGRGAQIDYRCDTGRKVAIVTGGTSKIGRRITKTLHAAGYDVCIHVNSSVLDAQALANQLNACPRRAKSAIVIVKDFGSDTFATQAAEMIKEVVERLGRLDLLVNSAAMFKKTLVPVLAPPVPILADKKADIDADTDGETESDSEQSSTADDIKNKHLQANAQTSTTAATANMPVCGEEDYQTVEVLKHWHETMNLNVVAPFFLARAAAPELTRTRGSVINIADIHGTRPLKEHSVYCVSKAAIIMVTKALAQELAPHVRVNAVSPGAISWTDDPVLHSTANQYVILSKVPMKRLGDAVDIADTVLYLSAGEYTTGVVIPVDGGRSLQQ</sequence>
<dbReference type="InterPro" id="IPR043133">
    <property type="entry name" value="GTP-CH-I_C/QueF"/>
</dbReference>
<dbReference type="InterPro" id="IPR006157">
    <property type="entry name" value="FolB_dom"/>
</dbReference>
<dbReference type="InterPro" id="IPR036291">
    <property type="entry name" value="NAD(P)-bd_dom_sf"/>
</dbReference>
<evidence type="ECO:0000256" key="1">
    <source>
        <dbReference type="ARBA" id="ARBA00005051"/>
    </source>
</evidence>
<dbReference type="GO" id="GO:0004150">
    <property type="term" value="F:dihydroneopterin aldolase activity"/>
    <property type="evidence" value="ECO:0007669"/>
    <property type="project" value="InterPro"/>
</dbReference>
<name>A0A0L0FWB2_9EUKA</name>
<dbReference type="Proteomes" id="UP000054560">
    <property type="component" value="Unassembled WGS sequence"/>
</dbReference>
<dbReference type="OrthoDB" id="5956217at2759"/>
<feature type="region of interest" description="Disordered" evidence="11">
    <location>
        <begin position="632"/>
        <end position="657"/>
    </location>
</feature>
<evidence type="ECO:0000256" key="5">
    <source>
        <dbReference type="ARBA" id="ARBA00022679"/>
    </source>
</evidence>
<keyword evidence="14" id="KW-1185">Reference proteome</keyword>
<dbReference type="SMART" id="SM00905">
    <property type="entry name" value="FolB"/>
    <property type="match status" value="1"/>
</dbReference>
<keyword evidence="6" id="KW-0547">Nucleotide-binding</keyword>
<protein>
    <recommendedName>
        <fullName evidence="4">2-amino-4-hydroxy-6-hydroxymethyldihydropteridine diphosphokinase</fullName>
        <ecNumber evidence="4">2.7.6.3</ecNumber>
    </recommendedName>
</protein>
<evidence type="ECO:0000256" key="2">
    <source>
        <dbReference type="ARBA" id="ARBA00006484"/>
    </source>
</evidence>
<evidence type="ECO:0000256" key="7">
    <source>
        <dbReference type="ARBA" id="ARBA00022777"/>
    </source>
</evidence>
<dbReference type="PANTHER" id="PTHR43639">
    <property type="entry name" value="OXIDOREDUCTASE, SHORT-CHAIN DEHYDROGENASE/REDUCTASE FAMILY (AFU_ORTHOLOGUE AFUA_5G02870)"/>
    <property type="match status" value="1"/>
</dbReference>
<evidence type="ECO:0000313" key="14">
    <source>
        <dbReference type="Proteomes" id="UP000054560"/>
    </source>
</evidence>
<comment type="similarity">
    <text evidence="3">In the N-terminal section; belongs to the DHNA family.</text>
</comment>
<dbReference type="GO" id="GO:0005524">
    <property type="term" value="F:ATP binding"/>
    <property type="evidence" value="ECO:0007669"/>
    <property type="project" value="UniProtKB-KW"/>
</dbReference>
<keyword evidence="8" id="KW-0067">ATP-binding</keyword>
<evidence type="ECO:0000256" key="4">
    <source>
        <dbReference type="ARBA" id="ARBA00013253"/>
    </source>
</evidence>
<dbReference type="GO" id="GO:0046656">
    <property type="term" value="P:folic acid biosynthetic process"/>
    <property type="evidence" value="ECO:0007669"/>
    <property type="project" value="UniProtKB-KW"/>
</dbReference>
<dbReference type="InterPro" id="IPR020904">
    <property type="entry name" value="Sc_DH/Rdtase_CS"/>
</dbReference>
<dbReference type="Pfam" id="PF13561">
    <property type="entry name" value="adh_short_C2"/>
    <property type="match status" value="1"/>
</dbReference>
<accession>A0A0L0FWB2</accession>
<feature type="compositionally biased region" description="Acidic residues" evidence="11">
    <location>
        <begin position="632"/>
        <end position="643"/>
    </location>
</feature>
<dbReference type="GO" id="GO:0016301">
    <property type="term" value="F:kinase activity"/>
    <property type="evidence" value="ECO:0007669"/>
    <property type="project" value="UniProtKB-KW"/>
</dbReference>
<evidence type="ECO:0000256" key="6">
    <source>
        <dbReference type="ARBA" id="ARBA00022741"/>
    </source>
</evidence>
<dbReference type="SUPFAM" id="SSF55620">
    <property type="entry name" value="Tetrahydrobiopterin biosynthesis enzymes-like"/>
    <property type="match status" value="1"/>
</dbReference>
<feature type="compositionally biased region" description="Basic and acidic residues" evidence="11">
    <location>
        <begin position="388"/>
        <end position="408"/>
    </location>
</feature>
<feature type="domain" description="Dihydroneopterin aldolase/epimerase" evidence="12">
    <location>
        <begin position="9"/>
        <end position="118"/>
    </location>
</feature>
<dbReference type="InterPro" id="IPR035907">
    <property type="entry name" value="Hppk_sf"/>
</dbReference>
<evidence type="ECO:0000256" key="9">
    <source>
        <dbReference type="ARBA" id="ARBA00022909"/>
    </source>
</evidence>
<reference evidence="13 14" key="1">
    <citation type="submission" date="2011-02" db="EMBL/GenBank/DDBJ databases">
        <title>The Genome Sequence of Sphaeroforma arctica JP610.</title>
        <authorList>
            <consortium name="The Broad Institute Genome Sequencing Platform"/>
            <person name="Russ C."/>
            <person name="Cuomo C."/>
            <person name="Young S.K."/>
            <person name="Zeng Q."/>
            <person name="Gargeya S."/>
            <person name="Alvarado L."/>
            <person name="Berlin A."/>
            <person name="Chapman S.B."/>
            <person name="Chen Z."/>
            <person name="Freedman E."/>
            <person name="Gellesch M."/>
            <person name="Goldberg J."/>
            <person name="Griggs A."/>
            <person name="Gujja S."/>
            <person name="Heilman E."/>
            <person name="Heiman D."/>
            <person name="Howarth C."/>
            <person name="Mehta T."/>
            <person name="Neiman D."/>
            <person name="Pearson M."/>
            <person name="Roberts A."/>
            <person name="Saif S."/>
            <person name="Shea T."/>
            <person name="Shenoy N."/>
            <person name="Sisk P."/>
            <person name="Stolte C."/>
            <person name="Sykes S."/>
            <person name="White J."/>
            <person name="Yandava C."/>
            <person name="Burger G."/>
            <person name="Gray M.W."/>
            <person name="Holland P.W.H."/>
            <person name="King N."/>
            <person name="Lang F.B.F."/>
            <person name="Roger A.J."/>
            <person name="Ruiz-Trillo I."/>
            <person name="Haas B."/>
            <person name="Nusbaum C."/>
            <person name="Birren B."/>
        </authorList>
    </citation>
    <scope>NUCLEOTIDE SEQUENCE [LARGE SCALE GENOMIC DNA]</scope>
    <source>
        <strain evidence="13 14">JP610</strain>
    </source>
</reference>